<evidence type="ECO:0000313" key="11">
    <source>
        <dbReference type="EMBL" id="ORY06348.1"/>
    </source>
</evidence>
<dbReference type="EMBL" id="MCFE01000017">
    <property type="protein sequence ID" value="ORY06348.1"/>
    <property type="molecule type" value="Genomic_DNA"/>
</dbReference>
<feature type="domain" description="GATA-type" evidence="10">
    <location>
        <begin position="414"/>
        <end position="462"/>
    </location>
</feature>
<proteinExistence type="predicted"/>
<keyword evidence="6" id="KW-0804">Transcription</keyword>
<keyword evidence="5" id="KW-0805">Transcription regulation</keyword>
<protein>
    <recommendedName>
        <fullName evidence="10">GATA-type domain-containing protein</fullName>
    </recommendedName>
</protein>
<feature type="domain" description="GATA-type" evidence="10">
    <location>
        <begin position="474"/>
        <end position="521"/>
    </location>
</feature>
<feature type="compositionally biased region" description="Low complexity" evidence="9">
    <location>
        <begin position="386"/>
        <end position="400"/>
    </location>
</feature>
<dbReference type="OrthoDB" id="515401at2759"/>
<evidence type="ECO:0000256" key="7">
    <source>
        <dbReference type="ARBA" id="ARBA00023242"/>
    </source>
</evidence>
<evidence type="ECO:0000256" key="8">
    <source>
        <dbReference type="PROSITE-ProRule" id="PRU00094"/>
    </source>
</evidence>
<dbReference type="PANTHER" id="PTHR10071:SF281">
    <property type="entry name" value="BOX A-BINDING FACTOR-RELATED"/>
    <property type="match status" value="1"/>
</dbReference>
<dbReference type="InterPro" id="IPR013860">
    <property type="entry name" value="AreA_GATA"/>
</dbReference>
<dbReference type="FunFam" id="3.30.50.10:FF:000007">
    <property type="entry name" value="Nitrogen regulatory AreA, N-terminal"/>
    <property type="match status" value="1"/>
</dbReference>
<evidence type="ECO:0000259" key="10">
    <source>
        <dbReference type="PROSITE" id="PS50114"/>
    </source>
</evidence>
<feature type="compositionally biased region" description="Polar residues" evidence="9">
    <location>
        <begin position="159"/>
        <end position="179"/>
    </location>
</feature>
<dbReference type="CDD" id="cd00202">
    <property type="entry name" value="ZnF_GATA"/>
    <property type="match status" value="2"/>
</dbReference>
<organism evidence="11 12">
    <name type="scientific">Basidiobolus meristosporus CBS 931.73</name>
    <dbReference type="NCBI Taxonomy" id="1314790"/>
    <lineage>
        <taxon>Eukaryota</taxon>
        <taxon>Fungi</taxon>
        <taxon>Fungi incertae sedis</taxon>
        <taxon>Zoopagomycota</taxon>
        <taxon>Entomophthoromycotina</taxon>
        <taxon>Basidiobolomycetes</taxon>
        <taxon>Basidiobolales</taxon>
        <taxon>Basidiobolaceae</taxon>
        <taxon>Basidiobolus</taxon>
    </lineage>
</organism>
<evidence type="ECO:0000256" key="2">
    <source>
        <dbReference type="ARBA" id="ARBA00022723"/>
    </source>
</evidence>
<dbReference type="PROSITE" id="PS50114">
    <property type="entry name" value="GATA_ZN_FINGER_2"/>
    <property type="match status" value="2"/>
</dbReference>
<feature type="compositionally biased region" description="Polar residues" evidence="9">
    <location>
        <begin position="341"/>
        <end position="384"/>
    </location>
</feature>
<dbReference type="GO" id="GO:0000122">
    <property type="term" value="P:negative regulation of transcription by RNA polymerase II"/>
    <property type="evidence" value="ECO:0007669"/>
    <property type="project" value="TreeGrafter"/>
</dbReference>
<dbReference type="Gene3D" id="3.30.50.10">
    <property type="entry name" value="Erythroid Transcription Factor GATA-1, subunit A"/>
    <property type="match status" value="2"/>
</dbReference>
<evidence type="ECO:0000256" key="6">
    <source>
        <dbReference type="ARBA" id="ARBA00023163"/>
    </source>
</evidence>
<comment type="subcellular location">
    <subcellularLocation>
        <location evidence="1">Nucleus</location>
    </subcellularLocation>
</comment>
<feature type="region of interest" description="Disordered" evidence="9">
    <location>
        <begin position="341"/>
        <end position="408"/>
    </location>
</feature>
<evidence type="ECO:0000256" key="9">
    <source>
        <dbReference type="SAM" id="MobiDB-lite"/>
    </source>
</evidence>
<evidence type="ECO:0000256" key="5">
    <source>
        <dbReference type="ARBA" id="ARBA00023015"/>
    </source>
</evidence>
<dbReference type="Pfam" id="PF00320">
    <property type="entry name" value="GATA"/>
    <property type="match status" value="2"/>
</dbReference>
<keyword evidence="12" id="KW-1185">Reference proteome</keyword>
<feature type="compositionally biased region" description="Low complexity" evidence="9">
    <location>
        <begin position="145"/>
        <end position="158"/>
    </location>
</feature>
<dbReference type="SUPFAM" id="SSF57716">
    <property type="entry name" value="Glucocorticoid receptor-like (DNA-binding domain)"/>
    <property type="match status" value="2"/>
</dbReference>
<reference evidence="11 12" key="1">
    <citation type="submission" date="2016-07" db="EMBL/GenBank/DDBJ databases">
        <title>Pervasive Adenine N6-methylation of Active Genes in Fungi.</title>
        <authorList>
            <consortium name="DOE Joint Genome Institute"/>
            <person name="Mondo S.J."/>
            <person name="Dannebaum R.O."/>
            <person name="Kuo R.C."/>
            <person name="Labutti K."/>
            <person name="Haridas S."/>
            <person name="Kuo A."/>
            <person name="Salamov A."/>
            <person name="Ahrendt S.R."/>
            <person name="Lipzen A."/>
            <person name="Sullivan W."/>
            <person name="Andreopoulos W.B."/>
            <person name="Clum A."/>
            <person name="Lindquist E."/>
            <person name="Daum C."/>
            <person name="Ramamoorthy G.K."/>
            <person name="Gryganskyi A."/>
            <person name="Culley D."/>
            <person name="Magnuson J.K."/>
            <person name="James T.Y."/>
            <person name="O'Malley M.A."/>
            <person name="Stajich J.E."/>
            <person name="Spatafora J.W."/>
            <person name="Visel A."/>
            <person name="Grigoriev I.V."/>
        </authorList>
    </citation>
    <scope>NUCLEOTIDE SEQUENCE [LARGE SCALE GENOMIC DNA]</scope>
    <source>
        <strain evidence="11 12">CBS 931.73</strain>
    </source>
</reference>
<comment type="caution">
    <text evidence="11">The sequence shown here is derived from an EMBL/GenBank/DDBJ whole genome shotgun (WGS) entry which is preliminary data.</text>
</comment>
<dbReference type="GO" id="GO:0000981">
    <property type="term" value="F:DNA-binding transcription factor activity, RNA polymerase II-specific"/>
    <property type="evidence" value="ECO:0007669"/>
    <property type="project" value="TreeGrafter"/>
</dbReference>
<keyword evidence="3 8" id="KW-0863">Zinc-finger</keyword>
<dbReference type="GO" id="GO:0000978">
    <property type="term" value="F:RNA polymerase II cis-regulatory region sequence-specific DNA binding"/>
    <property type="evidence" value="ECO:0007669"/>
    <property type="project" value="TreeGrafter"/>
</dbReference>
<dbReference type="InterPro" id="IPR039355">
    <property type="entry name" value="Transcription_factor_GATA"/>
</dbReference>
<dbReference type="InterPro" id="IPR013088">
    <property type="entry name" value="Znf_NHR/GATA"/>
</dbReference>
<accession>A0A1Y1Z7U8</accession>
<dbReference type="GO" id="GO:0005634">
    <property type="term" value="C:nucleus"/>
    <property type="evidence" value="ECO:0007669"/>
    <property type="project" value="UniProtKB-SubCell"/>
</dbReference>
<dbReference type="STRING" id="1314790.A0A1Y1Z7U8"/>
<feature type="region of interest" description="Disordered" evidence="9">
    <location>
        <begin position="62"/>
        <end position="179"/>
    </location>
</feature>
<evidence type="ECO:0000256" key="3">
    <source>
        <dbReference type="ARBA" id="ARBA00022771"/>
    </source>
</evidence>
<feature type="compositionally biased region" description="Polar residues" evidence="9">
    <location>
        <begin position="127"/>
        <end position="140"/>
    </location>
</feature>
<gene>
    <name evidence="11" type="ORF">K493DRAFT_274461</name>
</gene>
<dbReference type="GO" id="GO:0008270">
    <property type="term" value="F:zinc ion binding"/>
    <property type="evidence" value="ECO:0007669"/>
    <property type="project" value="UniProtKB-KW"/>
</dbReference>
<dbReference type="Proteomes" id="UP000193498">
    <property type="component" value="Unassembled WGS sequence"/>
</dbReference>
<dbReference type="PANTHER" id="PTHR10071">
    <property type="entry name" value="TRANSCRIPTION FACTOR GATA FAMILY MEMBER"/>
    <property type="match status" value="1"/>
</dbReference>
<dbReference type="Pfam" id="PF08550">
    <property type="entry name" value="GATA_AreA"/>
    <property type="match status" value="1"/>
</dbReference>
<feature type="region of interest" description="Disordered" evidence="9">
    <location>
        <begin position="517"/>
        <end position="565"/>
    </location>
</feature>
<dbReference type="GO" id="GO:0045944">
    <property type="term" value="P:positive regulation of transcription by RNA polymerase II"/>
    <property type="evidence" value="ECO:0007669"/>
    <property type="project" value="TreeGrafter"/>
</dbReference>
<keyword evidence="2" id="KW-0479">Metal-binding</keyword>
<dbReference type="SMART" id="SM00401">
    <property type="entry name" value="ZnF_GATA"/>
    <property type="match status" value="2"/>
</dbReference>
<name>A0A1Y1Z7U8_9FUNG</name>
<evidence type="ECO:0000256" key="4">
    <source>
        <dbReference type="ARBA" id="ARBA00022833"/>
    </source>
</evidence>
<evidence type="ECO:0000256" key="1">
    <source>
        <dbReference type="ARBA" id="ARBA00004123"/>
    </source>
</evidence>
<keyword evidence="4" id="KW-0862">Zinc</keyword>
<evidence type="ECO:0000313" key="12">
    <source>
        <dbReference type="Proteomes" id="UP000193498"/>
    </source>
</evidence>
<dbReference type="InParanoid" id="A0A1Y1Z7U8"/>
<feature type="compositionally biased region" description="Polar residues" evidence="9">
    <location>
        <begin position="548"/>
        <end position="565"/>
    </location>
</feature>
<dbReference type="PRINTS" id="PR00619">
    <property type="entry name" value="GATAZNFINGER"/>
</dbReference>
<keyword evidence="7" id="KW-0539">Nucleus</keyword>
<dbReference type="AlphaFoldDB" id="A0A1Y1Z7U8"/>
<sequence>MAPIILSIKGNKSFTSFSNLNTEEDLSKTWRVCTKVKDSLENGNRLENLSWRLWHLHKSMVHGQKNSKSQFKKYATAKTKKLESDTGIESPTASPRNPPMQSMPAEDKEPVKKLPLLKEATTEPKESTSLPNTRAPSPTTKPKESSTNSASAAAGTASVNPPEQSVVQPGFVSQPTQPAAVPSTSAMAIGAQSVSNNFTSHYSHNVAEQFPQQANGTQSAQVIGLEDIFGTYAASAFLGAFDEPPSLEIPLEDISGPQDWEPYGGNSTFSTPAISPISTPANDSMPYYLYNNQWYEQSMNQQGTGLPYNGANNLNMTNMPTTSFPQSSLSSMVPMNRQGFNSVQTTSESPAPTMNASNPYIGNFGSNPVTSAAAPPSSNYNGMQIPSGSSDSYGSSTTPSANISENEKVDGKVQCKNCNATSTPLWRRSANDELLCNACGLYLKLHNVARPKTMKPHIVRKDARSDDSQSQPICSNCSTTTTPLWRRDDKGNTLCNACGLYLKLHHEMRPLSMKTDIIKKRQRYDSGQSTATKRSVKKQKPAEPQATPLPTHQISGPSHVPPQNQSQIYLMSSDNMGYH</sequence>
<dbReference type="InterPro" id="IPR000679">
    <property type="entry name" value="Znf_GATA"/>
</dbReference>
<dbReference type="PROSITE" id="PS00344">
    <property type="entry name" value="GATA_ZN_FINGER_1"/>
    <property type="match status" value="1"/>
</dbReference>